<evidence type="ECO:0000313" key="2">
    <source>
        <dbReference type="Proteomes" id="UP000287651"/>
    </source>
</evidence>
<comment type="caution">
    <text evidence="1">The sequence shown here is derived from an EMBL/GenBank/DDBJ whole genome shotgun (WGS) entry which is preliminary data.</text>
</comment>
<sequence>MRAERYFRFYRTADATRVEVATIHLEGDVIQWFNWFEHTHVGLSWQRFKEGLNRFRPTDFDNINGQLAKI</sequence>
<reference evidence="1 2" key="1">
    <citation type="journal article" date="2014" name="Agronomy (Basel)">
        <title>A Draft Genome Sequence for Ensete ventricosum, the Drought-Tolerant Tree Against Hunger.</title>
        <authorList>
            <person name="Harrison J."/>
            <person name="Moore K.A."/>
            <person name="Paszkiewicz K."/>
            <person name="Jones T."/>
            <person name="Grant M."/>
            <person name="Ambacheew D."/>
            <person name="Muzemil S."/>
            <person name="Studholme D.J."/>
        </authorList>
    </citation>
    <scope>NUCLEOTIDE SEQUENCE [LARGE SCALE GENOMIC DNA]</scope>
</reference>
<protein>
    <recommendedName>
        <fullName evidence="3">Retrotransposon gag domain-containing protein</fullName>
    </recommendedName>
</protein>
<name>A0A426ZIY0_ENSVE</name>
<dbReference type="EMBL" id="AMZH03006409">
    <property type="protein sequence ID" value="RRT63920.1"/>
    <property type="molecule type" value="Genomic_DNA"/>
</dbReference>
<dbReference type="AlphaFoldDB" id="A0A426ZIY0"/>
<gene>
    <name evidence="1" type="ORF">B296_00015588</name>
</gene>
<evidence type="ECO:0008006" key="3">
    <source>
        <dbReference type="Google" id="ProtNLM"/>
    </source>
</evidence>
<proteinExistence type="predicted"/>
<evidence type="ECO:0000313" key="1">
    <source>
        <dbReference type="EMBL" id="RRT63920.1"/>
    </source>
</evidence>
<organism evidence="1 2">
    <name type="scientific">Ensete ventricosum</name>
    <name type="common">Abyssinian banana</name>
    <name type="synonym">Musa ensete</name>
    <dbReference type="NCBI Taxonomy" id="4639"/>
    <lineage>
        <taxon>Eukaryota</taxon>
        <taxon>Viridiplantae</taxon>
        <taxon>Streptophyta</taxon>
        <taxon>Embryophyta</taxon>
        <taxon>Tracheophyta</taxon>
        <taxon>Spermatophyta</taxon>
        <taxon>Magnoliopsida</taxon>
        <taxon>Liliopsida</taxon>
        <taxon>Zingiberales</taxon>
        <taxon>Musaceae</taxon>
        <taxon>Ensete</taxon>
    </lineage>
</organism>
<dbReference type="Proteomes" id="UP000287651">
    <property type="component" value="Unassembled WGS sequence"/>
</dbReference>
<accession>A0A426ZIY0</accession>